<proteinExistence type="predicted"/>
<protein>
    <submittedName>
        <fullName evidence="1">Uncharacterized protein</fullName>
    </submittedName>
</protein>
<reference evidence="1 2" key="1">
    <citation type="journal article" date="2012" name="Int. J. Syst. Evol. Microbiol.">
        <title>Shewanella dokdonensis sp. nov., isolated from seawater.</title>
        <authorList>
            <person name="Sung H.R."/>
            <person name="Yoon J.H."/>
            <person name="Ghim S.Y."/>
        </authorList>
    </citation>
    <scope>NUCLEOTIDE SEQUENCE [LARGE SCALE GENOMIC DNA]</scope>
    <source>
        <strain evidence="1 2">DSM 23626</strain>
    </source>
</reference>
<gene>
    <name evidence="1" type="ORF">KHX94_18820</name>
</gene>
<name>A0ABX8DET9_9GAMM</name>
<organism evidence="1 2">
    <name type="scientific">Shewanella dokdonensis</name>
    <dbReference type="NCBI Taxonomy" id="712036"/>
    <lineage>
        <taxon>Bacteria</taxon>
        <taxon>Pseudomonadati</taxon>
        <taxon>Pseudomonadota</taxon>
        <taxon>Gammaproteobacteria</taxon>
        <taxon>Alteromonadales</taxon>
        <taxon>Shewanellaceae</taxon>
        <taxon>Shewanella</taxon>
    </lineage>
</organism>
<sequence>MKAEKKKVTQKMIYRAVASSTAIETGQSVREIERRIENNKRKYSHLALAD</sequence>
<accession>A0ABX8DET9</accession>
<dbReference type="RefSeq" id="WP_213681754.1">
    <property type="nucleotide sequence ID" value="NZ_CP074572.1"/>
</dbReference>
<dbReference type="EMBL" id="CP074572">
    <property type="protein sequence ID" value="QVK23113.1"/>
    <property type="molecule type" value="Genomic_DNA"/>
</dbReference>
<keyword evidence="2" id="KW-1185">Reference proteome</keyword>
<evidence type="ECO:0000313" key="1">
    <source>
        <dbReference type="EMBL" id="QVK23113.1"/>
    </source>
</evidence>
<dbReference type="Proteomes" id="UP000676428">
    <property type="component" value="Chromosome"/>
</dbReference>
<evidence type="ECO:0000313" key="2">
    <source>
        <dbReference type="Proteomes" id="UP000676428"/>
    </source>
</evidence>